<dbReference type="Proteomes" id="UP001064048">
    <property type="component" value="Chromosome 29"/>
</dbReference>
<sequence length="558" mass="61790">MYRFIILLLPGVFSKMAINVFDGPQPRVEVSGSQTDIISDAERSAFHINDAELKEAANKLHGKSPDDIFVRGPTPWDDLYRSFNWTEISRTLVLKNAKVLNYRSEQTVIASKNFHNDGAVPVAYSAAVLQLEQNTIRHFWTRVGYVTVTQKIDYNVNVGVDGINKFSSQNSFLEDSANIIPVTVGSKTSANITLPAGETAVAVLTATKGEIDVEVEFEASLSGQAAANYALTYKDHHFWGLDINTLLDAAGQPKTKTWKETITIRFFADERIKRTMYWITFILLPGVLSEMTINIFGGPNPKVEVSGSQTDVISDAERSAFRINDAELKEAANKFYGMPPSDIFVRGPTPWDDLYKRYGWTEISRTLVPKNPKILSYRADQTVIASKNFHNDGSNPTTYSAAVTQLEENTVRHFWTRIGYATVTQKIDYNINVGNDGLVKIIDKNSFLEDSGNALPVTIGSKSSRNITLQSGETAVAVLTATKGEIDVEVEFEASLAGNAAANYALTYKGHHFWAFEINTLLDAAGLPKTVSWMETVTIGFFADEEVLTFSLNGTRIQ</sequence>
<name>A0ACC0KB76_CHOFU</name>
<dbReference type="EMBL" id="CM046129">
    <property type="protein sequence ID" value="KAI8433679.1"/>
    <property type="molecule type" value="Genomic_DNA"/>
</dbReference>
<proteinExistence type="predicted"/>
<keyword evidence="2" id="KW-1185">Reference proteome</keyword>
<evidence type="ECO:0000313" key="1">
    <source>
        <dbReference type="EMBL" id="KAI8433679.1"/>
    </source>
</evidence>
<gene>
    <name evidence="1" type="ORF">MSG28_015677</name>
</gene>
<evidence type="ECO:0000313" key="2">
    <source>
        <dbReference type="Proteomes" id="UP001064048"/>
    </source>
</evidence>
<comment type="caution">
    <text evidence="1">The sequence shown here is derived from an EMBL/GenBank/DDBJ whole genome shotgun (WGS) entry which is preliminary data.</text>
</comment>
<accession>A0ACC0KB76</accession>
<protein>
    <submittedName>
        <fullName evidence="1">Uncharacterized protein</fullName>
    </submittedName>
</protein>
<reference evidence="1 2" key="1">
    <citation type="journal article" date="2022" name="Genome Biol. Evol.">
        <title>The Spruce Budworm Genome: Reconstructing the Evolutionary History of Antifreeze Proteins.</title>
        <authorList>
            <person name="Beliveau C."/>
            <person name="Gagne P."/>
            <person name="Picq S."/>
            <person name="Vernygora O."/>
            <person name="Keeling C.I."/>
            <person name="Pinkney K."/>
            <person name="Doucet D."/>
            <person name="Wen F."/>
            <person name="Johnston J.S."/>
            <person name="Maaroufi H."/>
            <person name="Boyle B."/>
            <person name="Laroche J."/>
            <person name="Dewar K."/>
            <person name="Juretic N."/>
            <person name="Blackburn G."/>
            <person name="Nisole A."/>
            <person name="Brunet B."/>
            <person name="Brandao M."/>
            <person name="Lumley L."/>
            <person name="Duan J."/>
            <person name="Quan G."/>
            <person name="Lucarotti C.J."/>
            <person name="Roe A.D."/>
            <person name="Sperling F.A.H."/>
            <person name="Levesque R.C."/>
            <person name="Cusson M."/>
        </authorList>
    </citation>
    <scope>NUCLEOTIDE SEQUENCE [LARGE SCALE GENOMIC DNA]</scope>
    <source>
        <strain evidence="1">Glfc:IPQL:Cfum</strain>
    </source>
</reference>
<organism evidence="1 2">
    <name type="scientific">Choristoneura fumiferana</name>
    <name type="common">Spruce budworm moth</name>
    <name type="synonym">Archips fumiferana</name>
    <dbReference type="NCBI Taxonomy" id="7141"/>
    <lineage>
        <taxon>Eukaryota</taxon>
        <taxon>Metazoa</taxon>
        <taxon>Ecdysozoa</taxon>
        <taxon>Arthropoda</taxon>
        <taxon>Hexapoda</taxon>
        <taxon>Insecta</taxon>
        <taxon>Pterygota</taxon>
        <taxon>Neoptera</taxon>
        <taxon>Endopterygota</taxon>
        <taxon>Lepidoptera</taxon>
        <taxon>Glossata</taxon>
        <taxon>Ditrysia</taxon>
        <taxon>Tortricoidea</taxon>
        <taxon>Tortricidae</taxon>
        <taxon>Tortricinae</taxon>
        <taxon>Choristoneura</taxon>
    </lineage>
</organism>